<name>A0ABT7TDI6_9MICO</name>
<keyword evidence="1" id="KW-0472">Membrane</keyword>
<protein>
    <recommendedName>
        <fullName evidence="5">Bacterial Ig domain-containing protein</fullName>
    </recommendedName>
</protein>
<evidence type="ECO:0000313" key="3">
    <source>
        <dbReference type="EMBL" id="MDM7887636.1"/>
    </source>
</evidence>
<evidence type="ECO:0008006" key="5">
    <source>
        <dbReference type="Google" id="ProtNLM"/>
    </source>
</evidence>
<keyword evidence="2" id="KW-0732">Signal</keyword>
<proteinExistence type="predicted"/>
<accession>A0ABT7TDI6</accession>
<reference evidence="3 4" key="1">
    <citation type="submission" date="2023-06" db="EMBL/GenBank/DDBJ databases">
        <authorList>
            <person name="Feng G."/>
            <person name="Li J."/>
            <person name="Zhu H."/>
        </authorList>
    </citation>
    <scope>NUCLEOTIDE SEQUENCE [LARGE SCALE GENOMIC DNA]</scope>
    <source>
        <strain evidence="3 4">RHCJP20</strain>
    </source>
</reference>
<dbReference type="Gene3D" id="2.60.40.10">
    <property type="entry name" value="Immunoglobulins"/>
    <property type="match status" value="2"/>
</dbReference>
<keyword evidence="4" id="KW-1185">Reference proteome</keyword>
<organism evidence="3 4">
    <name type="scientific">Curtobacterium subtropicum</name>
    <dbReference type="NCBI Taxonomy" id="3055138"/>
    <lineage>
        <taxon>Bacteria</taxon>
        <taxon>Bacillati</taxon>
        <taxon>Actinomycetota</taxon>
        <taxon>Actinomycetes</taxon>
        <taxon>Micrococcales</taxon>
        <taxon>Microbacteriaceae</taxon>
        <taxon>Curtobacterium</taxon>
    </lineage>
</organism>
<feature type="chain" id="PRO_5046665686" description="Bacterial Ig domain-containing protein" evidence="2">
    <location>
        <begin position="22"/>
        <end position="487"/>
    </location>
</feature>
<evidence type="ECO:0000256" key="1">
    <source>
        <dbReference type="SAM" id="Phobius"/>
    </source>
</evidence>
<dbReference type="Proteomes" id="UP001235720">
    <property type="component" value="Unassembled WGS sequence"/>
</dbReference>
<feature type="signal peptide" evidence="2">
    <location>
        <begin position="1"/>
        <end position="21"/>
    </location>
</feature>
<keyword evidence="1" id="KW-1133">Transmembrane helix</keyword>
<gene>
    <name evidence="3" type="ORF">QUG98_04125</name>
</gene>
<sequence length="487" mass="48124">MPAVVSLALGGALLSASSASAAPGELVVTSPTAGQTTPTRDVTFSGTAVAGSTIIIHEDSQDGAVIARTNVPNSGAWSVDHEYAADAPVQQTAFVDGIVGLSGFDEPKTVAFNLPAAPAQLTVTSPTEGQYLASRTVTVSGTGIPTANIALVPSAGSPVTGILVDAAGNWTGNVTFPDDVDRAQSITVNQIVGAAGRGSVTVNVNLPATQTLVVETPQNGATTATRTVTFSGTGTAGSRVSLTGNFPFVQATVGDDGKWSVDVTFADDAATAQSVRLTQVTGGVGTGDVTVAFSLPAVETTPTTPVLDEPVITAPKDGATVTGPNVTFEGTGTPGSNILLVAVPTDELDEPAARAAEPADPEDPIVVGADGTWSVTLAVEPGDYTAVAQGFLLDADGEPVVDADGAPVVSDPSDPVEFTVTAAVAPIGTTPAAGQGGAGTAPVATTPTGQLAFTGADLAPAGIAAGLLALIGTAIMVVMARRRAHSA</sequence>
<dbReference type="RefSeq" id="WP_289469353.1">
    <property type="nucleotide sequence ID" value="NZ_JAUCMM010000002.1"/>
</dbReference>
<dbReference type="InterPro" id="IPR013783">
    <property type="entry name" value="Ig-like_fold"/>
</dbReference>
<feature type="transmembrane region" description="Helical" evidence="1">
    <location>
        <begin position="458"/>
        <end position="480"/>
    </location>
</feature>
<evidence type="ECO:0000256" key="2">
    <source>
        <dbReference type="SAM" id="SignalP"/>
    </source>
</evidence>
<comment type="caution">
    <text evidence="3">The sequence shown here is derived from an EMBL/GenBank/DDBJ whole genome shotgun (WGS) entry which is preliminary data.</text>
</comment>
<dbReference type="EMBL" id="JAUCMM010000002">
    <property type="protein sequence ID" value="MDM7887636.1"/>
    <property type="molecule type" value="Genomic_DNA"/>
</dbReference>
<evidence type="ECO:0000313" key="4">
    <source>
        <dbReference type="Proteomes" id="UP001235720"/>
    </source>
</evidence>
<keyword evidence="1" id="KW-0812">Transmembrane</keyword>